<dbReference type="RefSeq" id="WP_043986967.1">
    <property type="nucleotide sequence ID" value="NZ_JXST01000030.1"/>
</dbReference>
<dbReference type="InterPro" id="IPR002347">
    <property type="entry name" value="SDR_fam"/>
</dbReference>
<name>A0A0D1J107_9MYCO</name>
<evidence type="ECO:0000313" key="4">
    <source>
        <dbReference type="EMBL" id="KIU15218.1"/>
    </source>
</evidence>
<dbReference type="PATRIC" id="fig|280871.6.peg.4122"/>
<comment type="caution">
    <text evidence="4">The sequence shown here is derived from an EMBL/GenBank/DDBJ whole genome shotgun (WGS) entry which is preliminary data.</text>
</comment>
<dbReference type="EMBL" id="JXST01000030">
    <property type="protein sequence ID" value="KIU15218.1"/>
    <property type="molecule type" value="Genomic_DNA"/>
</dbReference>
<evidence type="ECO:0000256" key="1">
    <source>
        <dbReference type="ARBA" id="ARBA00006484"/>
    </source>
</evidence>
<evidence type="ECO:0000256" key="3">
    <source>
        <dbReference type="ARBA" id="ARBA00071493"/>
    </source>
</evidence>
<protein>
    <recommendedName>
        <fullName evidence="3">Probable oxidoreductase</fullName>
    </recommendedName>
</protein>
<reference evidence="4 5" key="1">
    <citation type="submission" date="2015-01" db="EMBL/GenBank/DDBJ databases">
        <title>Genome sequence of Mycobacterium llatzerense and Mycobacterium immunogenum recovered from brain abscess.</title>
        <authorList>
            <person name="Greninger A.L."/>
            <person name="Langelier C."/>
            <person name="Cunningham G."/>
            <person name="Chiu C.Y."/>
            <person name="Miller S."/>
        </authorList>
    </citation>
    <scope>NUCLEOTIDE SEQUENCE [LARGE SCALE GENOMIC DNA]</scope>
    <source>
        <strain evidence="4 5">CLUC14</strain>
    </source>
</reference>
<dbReference type="PANTHER" id="PTHR24320:SF148">
    <property type="entry name" value="NAD(P)-BINDING ROSSMANN-FOLD SUPERFAMILY PROTEIN"/>
    <property type="match status" value="1"/>
</dbReference>
<keyword evidence="5" id="KW-1185">Reference proteome</keyword>
<evidence type="ECO:0000256" key="2">
    <source>
        <dbReference type="ARBA" id="ARBA00023002"/>
    </source>
</evidence>
<dbReference type="PRINTS" id="PR00081">
    <property type="entry name" value="GDHRDH"/>
</dbReference>
<dbReference type="PANTHER" id="PTHR24320">
    <property type="entry name" value="RETINOL DEHYDROGENASE"/>
    <property type="match status" value="1"/>
</dbReference>
<dbReference type="Proteomes" id="UP000032221">
    <property type="component" value="Unassembled WGS sequence"/>
</dbReference>
<accession>A0A0D1J107</accession>
<sequence length="318" mass="33444">MTETTAQQPIASGFGHESNSQDVMAGVNLTGAVAVVTGGYSGLGLETTNHLARAGAHVIIPARRTQDAARAVDHLGDAVTVLSADLADLDSVSACAQRISDTWPQIDLFIGAAGIMATPLQRVGQGWESQFAVNHLGHFAFVADLWPSLVRGNARVVAYSSAGHHISGIWWNDPQFTTGYDKWEAYGQSKTANILFALHLDSLGAATGVRAFSLHPGSILTPLQRHLESAEMVDRGWIDGQGNVADPTFKTVSQGAATGLWAATSPQLAGLGGLYLEDCDIAGPAAADGTGVMDYAVDPREAESLWNLSVKLTGRDLN</sequence>
<proteinExistence type="inferred from homology"/>
<keyword evidence="2" id="KW-0560">Oxidoreductase</keyword>
<gene>
    <name evidence="4" type="ORF">TL10_19890</name>
</gene>
<dbReference type="GO" id="GO:0016491">
    <property type="term" value="F:oxidoreductase activity"/>
    <property type="evidence" value="ECO:0007669"/>
    <property type="project" value="UniProtKB-KW"/>
</dbReference>
<dbReference type="OrthoDB" id="4449798at2"/>
<dbReference type="FunFam" id="3.40.50.720:FF:000594">
    <property type="entry name" value="Short-chain oxidoreductase"/>
    <property type="match status" value="1"/>
</dbReference>
<dbReference type="NCBIfam" id="NF004845">
    <property type="entry name" value="PRK06196.1"/>
    <property type="match status" value="1"/>
</dbReference>
<evidence type="ECO:0000313" key="5">
    <source>
        <dbReference type="Proteomes" id="UP000032221"/>
    </source>
</evidence>
<dbReference type="Pfam" id="PF00106">
    <property type="entry name" value="adh_short"/>
    <property type="match status" value="1"/>
</dbReference>
<dbReference type="AlphaFoldDB" id="A0A0D1J107"/>
<dbReference type="STRING" id="280871.TL10_19890"/>
<dbReference type="InterPro" id="IPR036291">
    <property type="entry name" value="NAD(P)-bd_dom_sf"/>
</dbReference>
<organism evidence="4 5">
    <name type="scientific">Mycolicibacterium llatzerense</name>
    <dbReference type="NCBI Taxonomy" id="280871"/>
    <lineage>
        <taxon>Bacteria</taxon>
        <taxon>Bacillati</taxon>
        <taxon>Actinomycetota</taxon>
        <taxon>Actinomycetes</taxon>
        <taxon>Mycobacteriales</taxon>
        <taxon>Mycobacteriaceae</taxon>
        <taxon>Mycolicibacterium</taxon>
    </lineage>
</organism>
<comment type="similarity">
    <text evidence="1">Belongs to the short-chain dehydrogenases/reductases (SDR) family.</text>
</comment>
<dbReference type="SUPFAM" id="SSF51735">
    <property type="entry name" value="NAD(P)-binding Rossmann-fold domains"/>
    <property type="match status" value="1"/>
</dbReference>
<dbReference type="Gene3D" id="3.40.50.720">
    <property type="entry name" value="NAD(P)-binding Rossmann-like Domain"/>
    <property type="match status" value="1"/>
</dbReference>